<protein>
    <submittedName>
        <fullName evidence="1">Uncharacterized protein</fullName>
    </submittedName>
</protein>
<dbReference type="EMBL" id="JACHXU010000017">
    <property type="protein sequence ID" value="MBB3208650.1"/>
    <property type="molecule type" value="Genomic_DNA"/>
</dbReference>
<dbReference type="Proteomes" id="UP000536179">
    <property type="component" value="Unassembled WGS sequence"/>
</dbReference>
<evidence type="ECO:0000313" key="1">
    <source>
        <dbReference type="EMBL" id="MBB3208650.1"/>
    </source>
</evidence>
<reference evidence="1 2" key="1">
    <citation type="submission" date="2020-08" db="EMBL/GenBank/DDBJ databases">
        <title>Genomic Encyclopedia of Type Strains, Phase III (KMG-III): the genomes of soil and plant-associated and newly described type strains.</title>
        <authorList>
            <person name="Whitman W."/>
        </authorList>
    </citation>
    <scope>NUCLEOTIDE SEQUENCE [LARGE SCALE GENOMIC DNA]</scope>
    <source>
        <strain evidence="1 2">CECT 8075</strain>
    </source>
</reference>
<keyword evidence="2" id="KW-1185">Reference proteome</keyword>
<gene>
    <name evidence="1" type="ORF">FHS27_004482</name>
</gene>
<dbReference type="AlphaFoldDB" id="A0A7W5E1Z3"/>
<evidence type="ECO:0000313" key="2">
    <source>
        <dbReference type="Proteomes" id="UP000536179"/>
    </source>
</evidence>
<sequence>MSRLLTIVVVLCLAIWRGVWLVSGVENTCPTADFAAAEARRMLGVGASSKADAAPEKSPRPSSVGWRISFAAAQGGVAMPFALRQSGTDVWDDELPVWITPGKDGQPGWATWDDNGDGAVDEPGELGAAWSDDFCVVQLPGQAPPEGRVIDHGGFRPIGYETTKAASGARHELPSDSVRRVWLDVSP</sequence>
<name>A0A7W5E1Z3_9BACT</name>
<accession>A0A7W5E1Z3</accession>
<dbReference type="RefSeq" id="WP_184306807.1">
    <property type="nucleotide sequence ID" value="NZ_JACHXU010000017.1"/>
</dbReference>
<comment type="caution">
    <text evidence="1">The sequence shown here is derived from an EMBL/GenBank/DDBJ whole genome shotgun (WGS) entry which is preliminary data.</text>
</comment>
<proteinExistence type="predicted"/>
<organism evidence="1 2">
    <name type="scientific">Aporhodopirellula rubra</name>
    <dbReference type="NCBI Taxonomy" id="980271"/>
    <lineage>
        <taxon>Bacteria</taxon>
        <taxon>Pseudomonadati</taxon>
        <taxon>Planctomycetota</taxon>
        <taxon>Planctomycetia</taxon>
        <taxon>Pirellulales</taxon>
        <taxon>Pirellulaceae</taxon>
        <taxon>Aporhodopirellula</taxon>
    </lineage>
</organism>